<accession>A0ABX4Q706</accession>
<evidence type="ECO:0000256" key="1">
    <source>
        <dbReference type="SAM" id="MobiDB-lite"/>
    </source>
</evidence>
<dbReference type="RefSeq" id="WP_146166120.1">
    <property type="nucleotide sequence ID" value="NZ_PHHE01000001.1"/>
</dbReference>
<organism evidence="2 3">
    <name type="scientific">Pseudomonas baetica</name>
    <dbReference type="NCBI Taxonomy" id="674054"/>
    <lineage>
        <taxon>Bacteria</taxon>
        <taxon>Pseudomonadati</taxon>
        <taxon>Pseudomonadota</taxon>
        <taxon>Gammaproteobacteria</taxon>
        <taxon>Pseudomonadales</taxon>
        <taxon>Pseudomonadaceae</taxon>
        <taxon>Pseudomonas</taxon>
    </lineage>
</organism>
<name>A0ABX4Q706_9PSED</name>
<protein>
    <submittedName>
        <fullName evidence="2">Uncharacterized protein</fullName>
    </submittedName>
</protein>
<dbReference type="Proteomes" id="UP000232455">
    <property type="component" value="Unassembled WGS sequence"/>
</dbReference>
<dbReference type="EMBL" id="PHHE01000001">
    <property type="protein sequence ID" value="PKA72589.1"/>
    <property type="molecule type" value="Genomic_DNA"/>
</dbReference>
<feature type="region of interest" description="Disordered" evidence="1">
    <location>
        <begin position="85"/>
        <end position="104"/>
    </location>
</feature>
<feature type="compositionally biased region" description="Gly residues" evidence="1">
    <location>
        <begin position="95"/>
        <end position="104"/>
    </location>
</feature>
<keyword evidence="3" id="KW-1185">Reference proteome</keyword>
<sequence length="104" mass="11245">MDKRTHGPAFVRRQIPLTDCPSCAGKGLVKGVFHQLDCIGCHASGLVDAETLEPLPVDDLIVQLGMLIRQERHVATLPREPLTMADLYQQTNTRGPGGSAIKGD</sequence>
<evidence type="ECO:0000313" key="3">
    <source>
        <dbReference type="Proteomes" id="UP000232455"/>
    </source>
</evidence>
<reference evidence="2 3" key="1">
    <citation type="submission" date="2017-11" db="EMBL/GenBank/DDBJ databases">
        <title>Genome sequencing of a diverse group of Pseudomonas species.</title>
        <authorList>
            <person name="Loper J."/>
        </authorList>
    </citation>
    <scope>NUCLEOTIDE SEQUENCE [LARGE SCALE GENOMIC DNA]</scope>
    <source>
        <strain evidence="2 3">LMG 25716</strain>
    </source>
</reference>
<evidence type="ECO:0000313" key="2">
    <source>
        <dbReference type="EMBL" id="PKA72589.1"/>
    </source>
</evidence>
<gene>
    <name evidence="2" type="ORF">ATI02_5661</name>
</gene>
<proteinExistence type="predicted"/>
<comment type="caution">
    <text evidence="2">The sequence shown here is derived from an EMBL/GenBank/DDBJ whole genome shotgun (WGS) entry which is preliminary data.</text>
</comment>